<proteinExistence type="predicted"/>
<reference evidence="5 6" key="1">
    <citation type="submission" date="2017-10" db="EMBL/GenBank/DDBJ databases">
        <title>Novel microbial diversity and functional potential in the marine mammal oral microbiome.</title>
        <authorList>
            <person name="Dudek N.K."/>
            <person name="Sun C.L."/>
            <person name="Burstein D."/>
            <person name="Kantor R.S."/>
            <person name="Aliaga Goltsman D.S."/>
            <person name="Bik E.M."/>
            <person name="Thomas B.C."/>
            <person name="Banfield J.F."/>
            <person name="Relman D.A."/>
        </authorList>
    </citation>
    <scope>NUCLEOTIDE SEQUENCE [LARGE SCALE GENOMIC DNA]</scope>
    <source>
        <strain evidence="5">DOLZORAL124_49_17</strain>
    </source>
</reference>
<evidence type="ECO:0000259" key="4">
    <source>
        <dbReference type="PROSITE" id="PS01124"/>
    </source>
</evidence>
<dbReference type="EMBL" id="PDPS01000067">
    <property type="protein sequence ID" value="PID55562.1"/>
    <property type="molecule type" value="Genomic_DNA"/>
</dbReference>
<evidence type="ECO:0000256" key="3">
    <source>
        <dbReference type="ARBA" id="ARBA00023163"/>
    </source>
</evidence>
<dbReference type="InterPro" id="IPR009057">
    <property type="entry name" value="Homeodomain-like_sf"/>
</dbReference>
<dbReference type="PANTHER" id="PTHR47893">
    <property type="entry name" value="REGULATORY PROTEIN PCHR"/>
    <property type="match status" value="1"/>
</dbReference>
<dbReference type="PANTHER" id="PTHR47893:SF1">
    <property type="entry name" value="REGULATORY PROTEIN PCHR"/>
    <property type="match status" value="1"/>
</dbReference>
<sequence length="334" mass="37556">PYNEKESQQVGFSMCTEQPASHFNRGIRLELSPEKGEGWAEMLQIDNGLDVGLCNYRLKKCLEPIHFSMITPVQFTILLSGRFDVQVQDEVTQTIGPGDIWFGHNHQQQVIYSQSHNDTTICGLTIGLPAQLIERWLGNYSDGITRGLERLLSHRSRAGSATDRNLFPLVKGMRESAGLIRMARKLMAADHQTILDKLHFESLALELLAQLSTLEEKPTNCQLESWGNNTAFVDNAVDILRQEWGTPPSISSLAKRVGTNECYLKKGFRDKMGMSIGEYICELRMARALDLLETGKHTVTETALAVGYNNLSHFSIAFKKFYGKSPLRYLSRTA</sequence>
<gene>
    <name evidence="5" type="ORF">CSB45_15380</name>
</gene>
<dbReference type="PROSITE" id="PS01124">
    <property type="entry name" value="HTH_ARAC_FAMILY_2"/>
    <property type="match status" value="1"/>
</dbReference>
<dbReference type="SMART" id="SM00342">
    <property type="entry name" value="HTH_ARAC"/>
    <property type="match status" value="1"/>
</dbReference>
<dbReference type="AlphaFoldDB" id="A0A2G6E0X4"/>
<feature type="non-terminal residue" evidence="5">
    <location>
        <position position="1"/>
    </location>
</feature>
<name>A0A2G6E0X4_9BACT</name>
<evidence type="ECO:0000256" key="2">
    <source>
        <dbReference type="ARBA" id="ARBA00023125"/>
    </source>
</evidence>
<comment type="caution">
    <text evidence="5">The sequence shown here is derived from an EMBL/GenBank/DDBJ whole genome shotgun (WGS) entry which is preliminary data.</text>
</comment>
<keyword evidence="2" id="KW-0238">DNA-binding</keyword>
<dbReference type="Pfam" id="PF12833">
    <property type="entry name" value="HTH_18"/>
    <property type="match status" value="1"/>
</dbReference>
<keyword evidence="1" id="KW-0805">Transcription regulation</keyword>
<dbReference type="Proteomes" id="UP000229740">
    <property type="component" value="Unassembled WGS sequence"/>
</dbReference>
<evidence type="ECO:0000313" key="6">
    <source>
        <dbReference type="Proteomes" id="UP000229740"/>
    </source>
</evidence>
<dbReference type="PROSITE" id="PS00041">
    <property type="entry name" value="HTH_ARAC_FAMILY_1"/>
    <property type="match status" value="1"/>
</dbReference>
<dbReference type="PRINTS" id="PR00032">
    <property type="entry name" value="HTHARAC"/>
</dbReference>
<dbReference type="Gene3D" id="1.10.10.60">
    <property type="entry name" value="Homeodomain-like"/>
    <property type="match status" value="2"/>
</dbReference>
<dbReference type="InterPro" id="IPR018062">
    <property type="entry name" value="HTH_AraC-typ_CS"/>
</dbReference>
<dbReference type="InterPro" id="IPR018060">
    <property type="entry name" value="HTH_AraC"/>
</dbReference>
<dbReference type="InterPro" id="IPR053142">
    <property type="entry name" value="PchR_regulatory_protein"/>
</dbReference>
<accession>A0A2G6E0X4</accession>
<dbReference type="GO" id="GO:0003700">
    <property type="term" value="F:DNA-binding transcription factor activity"/>
    <property type="evidence" value="ECO:0007669"/>
    <property type="project" value="InterPro"/>
</dbReference>
<evidence type="ECO:0000256" key="1">
    <source>
        <dbReference type="ARBA" id="ARBA00023015"/>
    </source>
</evidence>
<evidence type="ECO:0000313" key="5">
    <source>
        <dbReference type="EMBL" id="PID55562.1"/>
    </source>
</evidence>
<dbReference type="SUPFAM" id="SSF46689">
    <property type="entry name" value="Homeodomain-like"/>
    <property type="match status" value="2"/>
</dbReference>
<organism evidence="5 6">
    <name type="scientific">candidate division KSB3 bacterium</name>
    <dbReference type="NCBI Taxonomy" id="2044937"/>
    <lineage>
        <taxon>Bacteria</taxon>
        <taxon>candidate division KSB3</taxon>
    </lineage>
</organism>
<protein>
    <recommendedName>
        <fullName evidence="4">HTH araC/xylS-type domain-containing protein</fullName>
    </recommendedName>
</protein>
<dbReference type="InterPro" id="IPR020449">
    <property type="entry name" value="Tscrpt_reg_AraC-type_HTH"/>
</dbReference>
<keyword evidence="3" id="KW-0804">Transcription</keyword>
<feature type="domain" description="HTH araC/xylS-type" evidence="4">
    <location>
        <begin position="234"/>
        <end position="332"/>
    </location>
</feature>
<dbReference type="GO" id="GO:0043565">
    <property type="term" value="F:sequence-specific DNA binding"/>
    <property type="evidence" value="ECO:0007669"/>
    <property type="project" value="InterPro"/>
</dbReference>